<evidence type="ECO:0000256" key="3">
    <source>
        <dbReference type="ARBA" id="ARBA00022448"/>
    </source>
</evidence>
<dbReference type="InterPro" id="IPR029020">
    <property type="entry name" value="Ammonium/urea_transptr"/>
</dbReference>
<sequence length="340" mass="36898">MGMLGQQGQEKALLGMTVAIFVAIVCWFAFGNQLNGGANILFGSVSNIVTGLVQMEFYLYAIVMLIGTIVVTQGIRYFIGFVPLWTLLVYCPIAYLIWNDQGWLRQMGTLDFSGGIVVHLTAGLTSLVLARKVQPINDPIRENDFRTNYAATLMIMIGWFGFNLAPAGHFNQLANQVLVNTLGAVIGAMIGWMLFTRLVAKRIETDDLLNGIICGLVTSTCLVGYVRPLEIGLVTFVAGIACPTVINKMNQSVTFYDAVDSFAMNAIGGLVGVGGLMLIKFGGIFSQPEETSRFILAESLAVIIAIIVTVIGTMIAHQTGLLFSQKLLLKFKFQGESTNE</sequence>
<gene>
    <name evidence="11" type="ORF">FC60_GL001415</name>
</gene>
<dbReference type="InterPro" id="IPR001905">
    <property type="entry name" value="Ammonium_transpt"/>
</dbReference>
<dbReference type="PANTHER" id="PTHR43029:SF10">
    <property type="entry name" value="AMMONIUM TRANSPORTER MEP2"/>
    <property type="match status" value="1"/>
</dbReference>
<proteinExistence type="inferred from homology"/>
<keyword evidence="5 9" id="KW-1133">Transmembrane helix</keyword>
<dbReference type="InterPro" id="IPR024041">
    <property type="entry name" value="NH4_transpt_AmtB-like_dom"/>
</dbReference>
<evidence type="ECO:0000256" key="5">
    <source>
        <dbReference type="ARBA" id="ARBA00022989"/>
    </source>
</evidence>
<protein>
    <recommendedName>
        <fullName evidence="8">Ammonium transporter</fullName>
    </recommendedName>
</protein>
<reference evidence="11 12" key="1">
    <citation type="journal article" date="2015" name="Genome Announc.">
        <title>Expanding the biotechnology potential of lactobacilli through comparative genomics of 213 strains and associated genera.</title>
        <authorList>
            <person name="Sun Z."/>
            <person name="Harris H.M."/>
            <person name="McCann A."/>
            <person name="Guo C."/>
            <person name="Argimon S."/>
            <person name="Zhang W."/>
            <person name="Yang X."/>
            <person name="Jeffery I.B."/>
            <person name="Cooney J.C."/>
            <person name="Kagawa T.F."/>
            <person name="Liu W."/>
            <person name="Song Y."/>
            <person name="Salvetti E."/>
            <person name="Wrobel A."/>
            <person name="Rasinkangas P."/>
            <person name="Parkhill J."/>
            <person name="Rea M.C."/>
            <person name="O'Sullivan O."/>
            <person name="Ritari J."/>
            <person name="Douillard F.P."/>
            <person name="Paul Ross R."/>
            <person name="Yang R."/>
            <person name="Briner A.E."/>
            <person name="Felis G.E."/>
            <person name="de Vos W.M."/>
            <person name="Barrangou R."/>
            <person name="Klaenhammer T.R."/>
            <person name="Caufield P.W."/>
            <person name="Cui Y."/>
            <person name="Zhang H."/>
            <person name="O'Toole P.W."/>
        </authorList>
    </citation>
    <scope>NUCLEOTIDE SEQUENCE [LARGE SCALE GENOMIC DNA]</scope>
    <source>
        <strain evidence="11 12">DSM 16045</strain>
    </source>
</reference>
<feature type="transmembrane region" description="Helical" evidence="9">
    <location>
        <begin position="207"/>
        <end position="225"/>
    </location>
</feature>
<organism evidence="11 12">
    <name type="scientific">Limosilactobacillus gastricus DSM 16045</name>
    <dbReference type="NCBI Taxonomy" id="1423749"/>
    <lineage>
        <taxon>Bacteria</taxon>
        <taxon>Bacillati</taxon>
        <taxon>Bacillota</taxon>
        <taxon>Bacilli</taxon>
        <taxon>Lactobacillales</taxon>
        <taxon>Lactobacillaceae</taxon>
        <taxon>Limosilactobacillus</taxon>
    </lineage>
</organism>
<keyword evidence="3" id="KW-0813">Transport</keyword>
<evidence type="ECO:0000256" key="7">
    <source>
        <dbReference type="ARBA" id="ARBA00023177"/>
    </source>
</evidence>
<dbReference type="AlphaFoldDB" id="A0A0R1VCL9"/>
<comment type="caution">
    <text evidence="11">The sequence shown here is derived from an EMBL/GenBank/DDBJ whole genome shotgun (WGS) entry which is preliminary data.</text>
</comment>
<dbReference type="Gene3D" id="1.10.3430.10">
    <property type="entry name" value="Ammonium transporter AmtB like domains"/>
    <property type="match status" value="1"/>
</dbReference>
<dbReference type="Proteomes" id="UP000051739">
    <property type="component" value="Unassembled WGS sequence"/>
</dbReference>
<keyword evidence="4 9" id="KW-0812">Transmembrane</keyword>
<evidence type="ECO:0000256" key="2">
    <source>
        <dbReference type="ARBA" id="ARBA00005887"/>
    </source>
</evidence>
<dbReference type="GO" id="GO:0005886">
    <property type="term" value="C:plasma membrane"/>
    <property type="evidence" value="ECO:0007669"/>
    <property type="project" value="TreeGrafter"/>
</dbReference>
<dbReference type="Pfam" id="PF00909">
    <property type="entry name" value="Ammonium_transp"/>
    <property type="match status" value="1"/>
</dbReference>
<evidence type="ECO:0000256" key="6">
    <source>
        <dbReference type="ARBA" id="ARBA00023136"/>
    </source>
</evidence>
<comment type="subcellular location">
    <subcellularLocation>
        <location evidence="1">Membrane</location>
        <topology evidence="1">Multi-pass membrane protein</topology>
    </subcellularLocation>
</comment>
<comment type="similarity">
    <text evidence="2">Belongs to the ammonia transporter channel (TC 1.A.11.2) family.</text>
</comment>
<evidence type="ECO:0000313" key="11">
    <source>
        <dbReference type="EMBL" id="KRM03119.1"/>
    </source>
</evidence>
<dbReference type="PATRIC" id="fig|1423749.3.peg.1459"/>
<evidence type="ECO:0000259" key="10">
    <source>
        <dbReference type="Pfam" id="PF00909"/>
    </source>
</evidence>
<evidence type="ECO:0000256" key="1">
    <source>
        <dbReference type="ARBA" id="ARBA00004141"/>
    </source>
</evidence>
<keyword evidence="7" id="KW-0924">Ammonia transport</keyword>
<evidence type="ECO:0000256" key="4">
    <source>
        <dbReference type="ARBA" id="ARBA00022692"/>
    </source>
</evidence>
<name>A0A0R1VCL9_9LACO</name>
<evidence type="ECO:0000256" key="8">
    <source>
        <dbReference type="ARBA" id="ARBA00050025"/>
    </source>
</evidence>
<evidence type="ECO:0000313" key="12">
    <source>
        <dbReference type="Proteomes" id="UP000051739"/>
    </source>
</evidence>
<feature type="transmembrane region" description="Helical" evidence="9">
    <location>
        <begin position="110"/>
        <end position="129"/>
    </location>
</feature>
<dbReference type="PANTHER" id="PTHR43029">
    <property type="entry name" value="AMMONIUM TRANSPORTER MEP2"/>
    <property type="match status" value="1"/>
</dbReference>
<dbReference type="GO" id="GO:0008519">
    <property type="term" value="F:ammonium channel activity"/>
    <property type="evidence" value="ECO:0007669"/>
    <property type="project" value="InterPro"/>
</dbReference>
<feature type="domain" description="Ammonium transporter AmtB-like" evidence="10">
    <location>
        <begin position="31"/>
        <end position="319"/>
    </location>
</feature>
<feature type="transmembrane region" description="Helical" evidence="9">
    <location>
        <begin position="78"/>
        <end position="98"/>
    </location>
</feature>
<keyword evidence="6 9" id="KW-0472">Membrane</keyword>
<feature type="transmembrane region" description="Helical" evidence="9">
    <location>
        <begin position="149"/>
        <end position="165"/>
    </location>
</feature>
<evidence type="ECO:0000256" key="9">
    <source>
        <dbReference type="SAM" id="Phobius"/>
    </source>
</evidence>
<dbReference type="EMBL" id="AZFN01000005">
    <property type="protein sequence ID" value="KRM03119.1"/>
    <property type="molecule type" value="Genomic_DNA"/>
</dbReference>
<feature type="transmembrane region" description="Helical" evidence="9">
    <location>
        <begin position="262"/>
        <end position="282"/>
    </location>
</feature>
<feature type="transmembrane region" description="Helical" evidence="9">
    <location>
        <begin position="51"/>
        <end position="71"/>
    </location>
</feature>
<keyword evidence="12" id="KW-1185">Reference proteome</keyword>
<accession>A0A0R1VCL9</accession>
<feature type="transmembrane region" description="Helical" evidence="9">
    <location>
        <begin position="294"/>
        <end position="316"/>
    </location>
</feature>
<feature type="transmembrane region" description="Helical" evidence="9">
    <location>
        <begin position="177"/>
        <end position="195"/>
    </location>
</feature>
<dbReference type="SUPFAM" id="SSF111352">
    <property type="entry name" value="Ammonium transporter"/>
    <property type="match status" value="1"/>
</dbReference>
<feature type="transmembrane region" description="Helical" evidence="9">
    <location>
        <begin position="12"/>
        <end position="31"/>
    </location>
</feature>